<dbReference type="OrthoDB" id="529575at2"/>
<keyword evidence="2" id="KW-0378">Hydrolase</keyword>
<dbReference type="EMBL" id="FNKJ01000003">
    <property type="protein sequence ID" value="SDQ65777.1"/>
    <property type="molecule type" value="Genomic_DNA"/>
</dbReference>
<evidence type="ECO:0000313" key="2">
    <source>
        <dbReference type="EMBL" id="SDQ65777.1"/>
    </source>
</evidence>
<keyword evidence="3" id="KW-1185">Reference proteome</keyword>
<organism evidence="2 3">
    <name type="scientific">Pseudomonas moorei</name>
    <dbReference type="NCBI Taxonomy" id="395599"/>
    <lineage>
        <taxon>Bacteria</taxon>
        <taxon>Pseudomonadati</taxon>
        <taxon>Pseudomonadota</taxon>
        <taxon>Gammaproteobacteria</taxon>
        <taxon>Pseudomonadales</taxon>
        <taxon>Pseudomonadaceae</taxon>
        <taxon>Pseudomonas</taxon>
    </lineage>
</organism>
<dbReference type="RefSeq" id="WP_090318867.1">
    <property type="nucleotide sequence ID" value="NZ_FNKJ01000003.1"/>
</dbReference>
<gene>
    <name evidence="2" type="ORF">SAMN04490195_1311</name>
</gene>
<dbReference type="Proteomes" id="UP000199570">
    <property type="component" value="Unassembled WGS sequence"/>
</dbReference>
<protein>
    <submittedName>
        <fullName evidence="2">HNH endonuclease</fullName>
    </submittedName>
</protein>
<dbReference type="InterPro" id="IPR003615">
    <property type="entry name" value="HNH_nuc"/>
</dbReference>
<accession>A0A1H1CNG2</accession>
<dbReference type="GO" id="GO:0004519">
    <property type="term" value="F:endonuclease activity"/>
    <property type="evidence" value="ECO:0007669"/>
    <property type="project" value="UniProtKB-KW"/>
</dbReference>
<evidence type="ECO:0000259" key="1">
    <source>
        <dbReference type="Pfam" id="PF13391"/>
    </source>
</evidence>
<reference evidence="3" key="1">
    <citation type="submission" date="2016-10" db="EMBL/GenBank/DDBJ databases">
        <authorList>
            <person name="Varghese N."/>
            <person name="Submissions S."/>
        </authorList>
    </citation>
    <scope>NUCLEOTIDE SEQUENCE [LARGE SCALE GENOMIC DNA]</scope>
    <source>
        <strain evidence="3">BS3775</strain>
    </source>
</reference>
<evidence type="ECO:0000313" key="3">
    <source>
        <dbReference type="Proteomes" id="UP000199570"/>
    </source>
</evidence>
<keyword evidence="2" id="KW-0540">Nuclease</keyword>
<dbReference type="AlphaFoldDB" id="A0A1H1CNG2"/>
<proteinExistence type="predicted"/>
<keyword evidence="2" id="KW-0255">Endonuclease</keyword>
<dbReference type="Pfam" id="PF13391">
    <property type="entry name" value="HNH_2"/>
    <property type="match status" value="1"/>
</dbReference>
<feature type="domain" description="HNH nuclease" evidence="1">
    <location>
        <begin position="202"/>
        <end position="253"/>
    </location>
</feature>
<sequence>MEFYWVNVNGTHKEVLEGNFLWAPLSSPQSNGKKRTLVHWNNVGAVKKGDVIFCCKDKQIYAIAVATADAFAAERPTNRSFNTWSESANGHRVDIDLTQLDRPILRDEIAVAFMDQFDSQTSPSLFTKDGTLTQIYMAHLPARAGVFLLEASGQLADFDNLLITKGASGKKVDKTTRESIVQSRVGQGQFRASLLNIWQGRCALTGIENQDLLVASHIEAWCLADNVARLDPDNGLLLAAHVDRLFDRGLISFADDGSLLVSSRLSQHDRAAFGLDQFSGIAKLSVGNQKYLLKHRTEFGF</sequence>
<name>A0A1H1CNG2_9PSED</name>